<dbReference type="eggNOG" id="COG4771">
    <property type="taxonomic scope" value="Bacteria"/>
</dbReference>
<dbReference type="InterPro" id="IPR039426">
    <property type="entry name" value="TonB-dep_rcpt-like"/>
</dbReference>
<keyword evidence="3 10" id="KW-1134">Transmembrane beta strand</keyword>
<evidence type="ECO:0000259" key="14">
    <source>
        <dbReference type="Pfam" id="PF00593"/>
    </source>
</evidence>
<dbReference type="HOGENOM" id="CLU_008287_18_1_7"/>
<evidence type="ECO:0000259" key="15">
    <source>
        <dbReference type="Pfam" id="PF07715"/>
    </source>
</evidence>
<feature type="signal peptide" evidence="13">
    <location>
        <begin position="1"/>
        <end position="23"/>
    </location>
</feature>
<accession>D3UGE0</accession>
<dbReference type="GO" id="GO:0009279">
    <property type="term" value="C:cell outer membrane"/>
    <property type="evidence" value="ECO:0007669"/>
    <property type="project" value="UniProtKB-SubCell"/>
</dbReference>
<comment type="subcellular location">
    <subcellularLocation>
        <location evidence="1 10">Cell outer membrane</location>
        <topology evidence="1 10">Multi-pass membrane protein</topology>
    </subcellularLocation>
</comment>
<dbReference type="KEGG" id="hms:HMU02990"/>
<dbReference type="GO" id="GO:0015344">
    <property type="term" value="F:siderophore uptake transmembrane transporter activity"/>
    <property type="evidence" value="ECO:0007669"/>
    <property type="project" value="TreeGrafter"/>
</dbReference>
<evidence type="ECO:0000256" key="12">
    <source>
        <dbReference type="SAM" id="MobiDB-lite"/>
    </source>
</evidence>
<dbReference type="RefSeq" id="WP_013022654.1">
    <property type="nucleotide sequence ID" value="NC_013949.1"/>
</dbReference>
<evidence type="ECO:0000256" key="7">
    <source>
        <dbReference type="ARBA" id="ARBA00023136"/>
    </source>
</evidence>
<feature type="domain" description="TonB-dependent receptor-like beta-barrel" evidence="14">
    <location>
        <begin position="346"/>
        <end position="793"/>
    </location>
</feature>
<keyword evidence="8 16" id="KW-0675">Receptor</keyword>
<evidence type="ECO:0000256" key="9">
    <source>
        <dbReference type="ARBA" id="ARBA00023237"/>
    </source>
</evidence>
<dbReference type="PROSITE" id="PS52016">
    <property type="entry name" value="TONB_DEPENDENT_REC_3"/>
    <property type="match status" value="1"/>
</dbReference>
<evidence type="ECO:0000256" key="11">
    <source>
        <dbReference type="RuleBase" id="RU003357"/>
    </source>
</evidence>
<dbReference type="AlphaFoldDB" id="D3UGE0"/>
<keyword evidence="2 10" id="KW-0813">Transport</keyword>
<keyword evidence="17" id="KW-1185">Reference proteome</keyword>
<reference evidence="16 17" key="1">
    <citation type="journal article" date="2010" name="BMC Genomics">
        <title>Comparative genomics and proteomics of Helicobacter mustelae, an ulcerogenic and carcinogenic gastric pathogen.</title>
        <authorList>
            <person name="O'Toole P.W."/>
            <person name="Snelling W.J."/>
            <person name="Canchaya C."/>
            <person name="Forde B.M."/>
            <person name="Hardie K.R."/>
            <person name="Josenhans C."/>
            <person name="Graham R.L.J."/>
            <person name="McMullan G."/>
            <person name="Parkhill J."/>
            <person name="Belda E."/>
            <person name="Bentley S.D."/>
        </authorList>
    </citation>
    <scope>NUCLEOTIDE SEQUENCE [LARGE SCALE GENOMIC DNA]</scope>
    <source>
        <strain evidence="17">ATCC 43772 / LMG 18044 / NCTC 12198 / 12198</strain>
    </source>
</reference>
<feature type="chain" id="PRO_5003051167" evidence="13">
    <location>
        <begin position="24"/>
        <end position="816"/>
    </location>
</feature>
<organism evidence="16 17">
    <name type="scientific">Helicobacter mustelae (strain ATCC 43772 / CCUG 25715 / CIP 103759 / LMG 18044 / NCTC 12198 / R85-136P)</name>
    <name type="common">Campylobacter mustelae</name>
    <dbReference type="NCBI Taxonomy" id="679897"/>
    <lineage>
        <taxon>Bacteria</taxon>
        <taxon>Pseudomonadati</taxon>
        <taxon>Campylobacterota</taxon>
        <taxon>Epsilonproteobacteria</taxon>
        <taxon>Campylobacterales</taxon>
        <taxon>Helicobacteraceae</taxon>
        <taxon>Helicobacter</taxon>
    </lineage>
</organism>
<dbReference type="EMBL" id="FN555004">
    <property type="protein sequence ID" value="CBG39561.1"/>
    <property type="molecule type" value="Genomic_DNA"/>
</dbReference>
<dbReference type="SUPFAM" id="SSF56935">
    <property type="entry name" value="Porins"/>
    <property type="match status" value="1"/>
</dbReference>
<dbReference type="Gene3D" id="2.40.170.20">
    <property type="entry name" value="TonB-dependent receptor, beta-barrel domain"/>
    <property type="match status" value="1"/>
</dbReference>
<feature type="region of interest" description="Disordered" evidence="12">
    <location>
        <begin position="25"/>
        <end position="60"/>
    </location>
</feature>
<feature type="compositionally biased region" description="Basic and acidic residues" evidence="12">
    <location>
        <begin position="26"/>
        <end position="60"/>
    </location>
</feature>
<dbReference type="InterPro" id="IPR012910">
    <property type="entry name" value="Plug_dom"/>
</dbReference>
<evidence type="ECO:0000256" key="6">
    <source>
        <dbReference type="ARBA" id="ARBA00023077"/>
    </source>
</evidence>
<dbReference type="Proteomes" id="UP000001522">
    <property type="component" value="Chromosome"/>
</dbReference>
<dbReference type="PANTHER" id="PTHR30069">
    <property type="entry name" value="TONB-DEPENDENT OUTER MEMBRANE RECEPTOR"/>
    <property type="match status" value="1"/>
</dbReference>
<keyword evidence="4 10" id="KW-0812">Transmembrane</keyword>
<comment type="similarity">
    <text evidence="10 11">Belongs to the TonB-dependent receptor family.</text>
</comment>
<dbReference type="PANTHER" id="PTHR30069:SF29">
    <property type="entry name" value="HEMOGLOBIN AND HEMOGLOBIN-HAPTOGLOBIN-BINDING PROTEIN 1-RELATED"/>
    <property type="match status" value="1"/>
</dbReference>
<keyword evidence="6 11" id="KW-0798">TonB box</keyword>
<evidence type="ECO:0000256" key="10">
    <source>
        <dbReference type="PROSITE-ProRule" id="PRU01360"/>
    </source>
</evidence>
<dbReference type="GO" id="GO:0044718">
    <property type="term" value="P:siderophore transmembrane transport"/>
    <property type="evidence" value="ECO:0007669"/>
    <property type="project" value="TreeGrafter"/>
</dbReference>
<dbReference type="InterPro" id="IPR036942">
    <property type="entry name" value="Beta-barrel_TonB_sf"/>
</dbReference>
<keyword evidence="9 10" id="KW-0998">Cell outer membrane</keyword>
<dbReference type="Pfam" id="PF00593">
    <property type="entry name" value="TonB_dep_Rec_b-barrel"/>
    <property type="match status" value="1"/>
</dbReference>
<protein>
    <submittedName>
        <fullName evidence="16">Putative TonB-dependent receptor protein</fullName>
    </submittedName>
</protein>
<evidence type="ECO:0000256" key="3">
    <source>
        <dbReference type="ARBA" id="ARBA00022452"/>
    </source>
</evidence>
<dbReference type="InterPro" id="IPR037066">
    <property type="entry name" value="Plug_dom_sf"/>
</dbReference>
<evidence type="ECO:0000256" key="4">
    <source>
        <dbReference type="ARBA" id="ARBA00022692"/>
    </source>
</evidence>
<evidence type="ECO:0000256" key="8">
    <source>
        <dbReference type="ARBA" id="ARBA00023170"/>
    </source>
</evidence>
<evidence type="ECO:0000313" key="16">
    <source>
        <dbReference type="EMBL" id="CBG39561.1"/>
    </source>
</evidence>
<dbReference type="InterPro" id="IPR000531">
    <property type="entry name" value="Beta-barrel_TonB"/>
</dbReference>
<keyword evidence="5 13" id="KW-0732">Signal</keyword>
<evidence type="ECO:0000256" key="13">
    <source>
        <dbReference type="SAM" id="SignalP"/>
    </source>
</evidence>
<dbReference type="STRING" id="679897.HMU02990"/>
<keyword evidence="7 10" id="KW-0472">Membrane</keyword>
<evidence type="ECO:0000256" key="1">
    <source>
        <dbReference type="ARBA" id="ARBA00004571"/>
    </source>
</evidence>
<dbReference type="Gene3D" id="2.170.130.10">
    <property type="entry name" value="TonB-dependent receptor, plug domain"/>
    <property type="match status" value="1"/>
</dbReference>
<proteinExistence type="inferred from homology"/>
<name>D3UGE0_HELM1</name>
<evidence type="ECO:0000256" key="5">
    <source>
        <dbReference type="ARBA" id="ARBA00022729"/>
    </source>
</evidence>
<evidence type="ECO:0000256" key="2">
    <source>
        <dbReference type="ARBA" id="ARBA00022448"/>
    </source>
</evidence>
<dbReference type="Pfam" id="PF07715">
    <property type="entry name" value="Plug"/>
    <property type="match status" value="1"/>
</dbReference>
<evidence type="ECO:0000313" key="17">
    <source>
        <dbReference type="Proteomes" id="UP000001522"/>
    </source>
</evidence>
<sequence>MKASLKGKILIAVFLASCLSAQEGDSLQKDAKTSGKEAASKNSEKESKKELEANQKAEQMQENKYKAVVASEGDGELKDLTPVITTANRTPTLITEAPGNVSYISEKTIKMQQNRQISSVLGRIAGVHVKTDVGYNGRPGIYMRGIPYGTLLMLDGVILNDLDGTYRVMQSIPTYDIGGIEIVRGPFSSLYGTGAMGGVINLISKKITKRDGQAIIGYGNEMVRGGAEKNLTRGYVSLGDVFFDKRLRVRASYAFNVSGGAYRVPAIASIPGGATGITATFTDGSPITNGAEVGWSGRNAYLTQYGRLRAEYDWNDYDTTTATLIITKISASQHDPISYLKGPNGGTVYGYGYETPGANGGSTPGYSNPFVGSGWIGFREEYNYIASVSHKHNFTENTSLDIILSSVTLNSQWADGCDGQDNCQAPGKNPTTQGQGSFMFGGNGTAMHNFATNNYFSAIINHKFNDRHLLLIGFQGRVDNANNSFSLTPNYRAKQFWKTYEPAYQDINFSVYTLAAFGNWQANWNKWVSTNMGLRLDYWKNYNISTFDRNNPHNPNLQTFKGVEEFFPSPKFAINITPHKYTTIKGSIGLAFHAPNTRQIFNNTDSGVFQVQNPALGPEYGLQFDIGIEQRNPYGGVAKVFYYQTEMYNGIFPSGLGTRQHPIKNLNGARSRFQGVEIEIEQKIYGGLYFMANYTYTRAILVKDPSQPENEGHQYPFIPRQMGGFSINYGDEGPGFYGSIQAQGQGVAYINFKNLPQHLAFGNITPRLLINIKAGWNFKNGTHISATFLNITNEKYYDYYRGSGASFYVEFGGKFF</sequence>
<gene>
    <name evidence="16" type="ordered locus">HMU02990</name>
</gene>
<feature type="domain" description="TonB-dependent receptor plug" evidence="15">
    <location>
        <begin position="96"/>
        <end position="199"/>
    </location>
</feature>